<evidence type="ECO:0000256" key="4">
    <source>
        <dbReference type="ARBA" id="ARBA00022553"/>
    </source>
</evidence>
<dbReference type="CDD" id="cd00082">
    <property type="entry name" value="HisKA"/>
    <property type="match status" value="1"/>
</dbReference>
<reference evidence="10 11" key="1">
    <citation type="journal article" date="2019" name="Int. J. Syst. Evol. Microbiol.">
        <title>The Global Catalogue of Microorganisms (GCM) 10K type strain sequencing project: providing services to taxonomists for standard genome sequencing and annotation.</title>
        <authorList>
            <consortium name="The Broad Institute Genomics Platform"/>
            <consortium name="The Broad Institute Genome Sequencing Center for Infectious Disease"/>
            <person name="Wu L."/>
            <person name="Ma J."/>
        </authorList>
    </citation>
    <scope>NUCLEOTIDE SEQUENCE [LARGE SCALE GENOMIC DNA]</scope>
    <source>
        <strain evidence="10 11">JCM 11813</strain>
    </source>
</reference>
<evidence type="ECO:0000313" key="10">
    <source>
        <dbReference type="EMBL" id="GAA1154449.1"/>
    </source>
</evidence>
<comment type="catalytic activity">
    <reaction evidence="1">
        <text>ATP + protein L-histidine = ADP + protein N-phospho-L-histidine.</text>
        <dbReference type="EC" id="2.7.13.3"/>
    </reaction>
</comment>
<dbReference type="SMART" id="SM00388">
    <property type="entry name" value="HisKA"/>
    <property type="match status" value="1"/>
</dbReference>
<dbReference type="InterPro" id="IPR004358">
    <property type="entry name" value="Sig_transdc_His_kin-like_C"/>
</dbReference>
<keyword evidence="8" id="KW-0812">Transmembrane</keyword>
<dbReference type="SUPFAM" id="SSF55874">
    <property type="entry name" value="ATPase domain of HSP90 chaperone/DNA topoisomerase II/histidine kinase"/>
    <property type="match status" value="1"/>
</dbReference>
<accession>A0ABN1ULJ2</accession>
<keyword evidence="11" id="KW-1185">Reference proteome</keyword>
<sequence length="535" mass="57678">MGHLHQRLVGLRRRLLFTDEPDPAVLQGVFALLYALDLTLRAAGDAAALDVGTWPVVGLAVTVVTCALAAVAPWERLPGWAAGLLPVLDLAALGMSRVDEQGGAAGILAVVPALWLGRQFGRRGAVVAVLGTTFLLAVPSLLYLGLTGVNLSRAVLIPVVAGWAAFAISYALERVRASRDVIAHQRRISQAIFETVDVGLVLLDRHGAYEGVNKRHEDFMRLAFPEGHLGRAGQLGLVFHEDGTTAFTRDEMPTYRASHGEEFEDIRMWVGSDPHTRRALSVSSRRVEDDNGAFAGAALAYKDVTDFMRALRVKDEFVASVSHELRTPLTSINGYVHILLERHDLPTDVTAQLEVVARNTVRLTRLVSDLLHTAQADEAPMHVVREDTDLAAVVRGCVEAAGPAAARADVSISLDVPETLVARVDAQRMAQVVDNLLSNAVKYSRRGGHVRVSLGTDANRVVLGVADDGLGISAADRGRLFTRFFRTRQAEEQAIQGVGLGLSITKSIVEAHGGRIEVQSELGAGSEFTVRLPDR</sequence>
<feature type="transmembrane region" description="Helical" evidence="8">
    <location>
        <begin position="151"/>
        <end position="172"/>
    </location>
</feature>
<dbReference type="InterPro" id="IPR050736">
    <property type="entry name" value="Sensor_HK_Regulatory"/>
</dbReference>
<gene>
    <name evidence="10" type="ORF">GCM10009606_35910</name>
</gene>
<evidence type="ECO:0000256" key="2">
    <source>
        <dbReference type="ARBA" id="ARBA00004236"/>
    </source>
</evidence>
<evidence type="ECO:0000256" key="5">
    <source>
        <dbReference type="ARBA" id="ARBA00022679"/>
    </source>
</evidence>
<name>A0ABN1ULJ2_9ACTN</name>
<dbReference type="Gene3D" id="1.10.287.130">
    <property type="match status" value="1"/>
</dbReference>
<dbReference type="PRINTS" id="PR00344">
    <property type="entry name" value="BCTRLSENSOR"/>
</dbReference>
<dbReference type="EMBL" id="BAAAJE010000019">
    <property type="protein sequence ID" value="GAA1154449.1"/>
    <property type="molecule type" value="Genomic_DNA"/>
</dbReference>
<evidence type="ECO:0000256" key="1">
    <source>
        <dbReference type="ARBA" id="ARBA00000085"/>
    </source>
</evidence>
<keyword evidence="8" id="KW-1133">Transmembrane helix</keyword>
<evidence type="ECO:0000313" key="11">
    <source>
        <dbReference type="Proteomes" id="UP001499979"/>
    </source>
</evidence>
<feature type="transmembrane region" description="Helical" evidence="8">
    <location>
        <begin position="52"/>
        <end position="70"/>
    </location>
</feature>
<dbReference type="Gene3D" id="3.30.450.20">
    <property type="entry name" value="PAS domain"/>
    <property type="match status" value="1"/>
</dbReference>
<dbReference type="Gene3D" id="3.30.565.10">
    <property type="entry name" value="Histidine kinase-like ATPase, C-terminal domain"/>
    <property type="match status" value="1"/>
</dbReference>
<dbReference type="GO" id="GO:0016301">
    <property type="term" value="F:kinase activity"/>
    <property type="evidence" value="ECO:0007669"/>
    <property type="project" value="UniProtKB-KW"/>
</dbReference>
<dbReference type="InterPro" id="IPR005467">
    <property type="entry name" value="His_kinase_dom"/>
</dbReference>
<comment type="subcellular location">
    <subcellularLocation>
        <location evidence="2">Cell membrane</location>
    </subcellularLocation>
</comment>
<dbReference type="InterPro" id="IPR003594">
    <property type="entry name" value="HATPase_dom"/>
</dbReference>
<evidence type="ECO:0000259" key="9">
    <source>
        <dbReference type="PROSITE" id="PS50109"/>
    </source>
</evidence>
<feature type="transmembrane region" description="Helical" evidence="8">
    <location>
        <begin position="124"/>
        <end position="145"/>
    </location>
</feature>
<dbReference type="CDD" id="cd00075">
    <property type="entry name" value="HATPase"/>
    <property type="match status" value="1"/>
</dbReference>
<comment type="caution">
    <text evidence="10">The sequence shown here is derived from an EMBL/GenBank/DDBJ whole genome shotgun (WGS) entry which is preliminary data.</text>
</comment>
<keyword evidence="6 10" id="KW-0418">Kinase</keyword>
<dbReference type="EC" id="2.7.13.3" evidence="3"/>
<dbReference type="SUPFAM" id="SSF55785">
    <property type="entry name" value="PYP-like sensor domain (PAS domain)"/>
    <property type="match status" value="1"/>
</dbReference>
<dbReference type="InterPro" id="IPR036097">
    <property type="entry name" value="HisK_dim/P_sf"/>
</dbReference>
<dbReference type="PANTHER" id="PTHR43711">
    <property type="entry name" value="TWO-COMPONENT HISTIDINE KINASE"/>
    <property type="match status" value="1"/>
</dbReference>
<dbReference type="Pfam" id="PF02518">
    <property type="entry name" value="HATPase_c"/>
    <property type="match status" value="1"/>
</dbReference>
<dbReference type="RefSeq" id="WP_343908994.1">
    <property type="nucleotide sequence ID" value="NZ_BAAAJE010000019.1"/>
</dbReference>
<keyword evidence="5" id="KW-0808">Transferase</keyword>
<dbReference type="PANTHER" id="PTHR43711:SF1">
    <property type="entry name" value="HISTIDINE KINASE 1"/>
    <property type="match status" value="1"/>
</dbReference>
<dbReference type="InterPro" id="IPR003661">
    <property type="entry name" value="HisK_dim/P_dom"/>
</dbReference>
<organism evidence="10 11">
    <name type="scientific">Nocardioides aquiterrae</name>
    <dbReference type="NCBI Taxonomy" id="203799"/>
    <lineage>
        <taxon>Bacteria</taxon>
        <taxon>Bacillati</taxon>
        <taxon>Actinomycetota</taxon>
        <taxon>Actinomycetes</taxon>
        <taxon>Propionibacteriales</taxon>
        <taxon>Nocardioidaceae</taxon>
        <taxon>Nocardioides</taxon>
    </lineage>
</organism>
<dbReference type="PROSITE" id="PS50109">
    <property type="entry name" value="HIS_KIN"/>
    <property type="match status" value="1"/>
</dbReference>
<evidence type="ECO:0000256" key="6">
    <source>
        <dbReference type="ARBA" id="ARBA00022777"/>
    </source>
</evidence>
<dbReference type="SUPFAM" id="SSF47384">
    <property type="entry name" value="Homodimeric domain of signal transducing histidine kinase"/>
    <property type="match status" value="1"/>
</dbReference>
<evidence type="ECO:0000256" key="8">
    <source>
        <dbReference type="SAM" id="Phobius"/>
    </source>
</evidence>
<evidence type="ECO:0000256" key="3">
    <source>
        <dbReference type="ARBA" id="ARBA00012438"/>
    </source>
</evidence>
<keyword evidence="7" id="KW-0902">Two-component regulatory system</keyword>
<dbReference type="Proteomes" id="UP001499979">
    <property type="component" value="Unassembled WGS sequence"/>
</dbReference>
<evidence type="ECO:0000256" key="7">
    <source>
        <dbReference type="ARBA" id="ARBA00023012"/>
    </source>
</evidence>
<protein>
    <recommendedName>
        <fullName evidence="3">histidine kinase</fullName>
        <ecNumber evidence="3">2.7.13.3</ecNumber>
    </recommendedName>
</protein>
<dbReference type="Pfam" id="PF00512">
    <property type="entry name" value="HisKA"/>
    <property type="match status" value="1"/>
</dbReference>
<keyword evidence="4" id="KW-0597">Phosphoprotein</keyword>
<dbReference type="InterPro" id="IPR036890">
    <property type="entry name" value="HATPase_C_sf"/>
</dbReference>
<dbReference type="InterPro" id="IPR035965">
    <property type="entry name" value="PAS-like_dom_sf"/>
</dbReference>
<proteinExistence type="predicted"/>
<feature type="domain" description="Histidine kinase" evidence="9">
    <location>
        <begin position="320"/>
        <end position="535"/>
    </location>
</feature>
<dbReference type="SMART" id="SM00387">
    <property type="entry name" value="HATPase_c"/>
    <property type="match status" value="1"/>
</dbReference>
<keyword evidence="8" id="KW-0472">Membrane</keyword>